<name>A0A1N7QIT2_9RHOB</name>
<keyword evidence="1" id="KW-1133">Transmembrane helix</keyword>
<reference evidence="2 3" key="1">
    <citation type="submission" date="2017-01" db="EMBL/GenBank/DDBJ databases">
        <authorList>
            <person name="Mah S.A."/>
            <person name="Swanson W.J."/>
            <person name="Moy G.W."/>
            <person name="Vacquier V.D."/>
        </authorList>
    </citation>
    <scope>NUCLEOTIDE SEQUENCE [LARGE SCALE GENOMIC DNA]</scope>
    <source>
        <strain evidence="2 3">DSM 26375</strain>
    </source>
</reference>
<keyword evidence="3" id="KW-1185">Reference proteome</keyword>
<dbReference type="EMBL" id="FTOT01000012">
    <property type="protein sequence ID" value="SIT22775.1"/>
    <property type="molecule type" value="Genomic_DNA"/>
</dbReference>
<dbReference type="InterPro" id="IPR032126">
    <property type="entry name" value="LydA_holin"/>
</dbReference>
<keyword evidence="1" id="KW-0472">Membrane</keyword>
<evidence type="ECO:0000313" key="3">
    <source>
        <dbReference type="Proteomes" id="UP000186141"/>
    </source>
</evidence>
<gene>
    <name evidence="2" type="ORF">SAMN05421774_11263</name>
</gene>
<evidence type="ECO:0000256" key="1">
    <source>
        <dbReference type="SAM" id="Phobius"/>
    </source>
</evidence>
<dbReference type="STRING" id="1086013.SAMN05421774_11263"/>
<dbReference type="Pfam" id="PF16083">
    <property type="entry name" value="Phage_holin_3_3"/>
    <property type="match status" value="1"/>
</dbReference>
<protein>
    <submittedName>
        <fullName evidence="2">LydA holin phage, holin superfamily III</fullName>
    </submittedName>
</protein>
<proteinExistence type="predicted"/>
<dbReference type="OrthoDB" id="7352935at2"/>
<evidence type="ECO:0000313" key="2">
    <source>
        <dbReference type="EMBL" id="SIT22775.1"/>
    </source>
</evidence>
<sequence length="107" mass="11337">MADLPPDPGLIETINRAIGGAATALIAGFAGRAMYHAGEVRAKRRPILSWDLLWEAPLVLGMAMIGDSVGVYFAFPREVTVGLIAFLAYLGPRGAGAALERWASRKG</sequence>
<keyword evidence="1" id="KW-0812">Transmembrane</keyword>
<dbReference type="AlphaFoldDB" id="A0A1N7QIT2"/>
<organism evidence="2 3">
    <name type="scientific">Gemmobacter megaterium</name>
    <dbReference type="NCBI Taxonomy" id="1086013"/>
    <lineage>
        <taxon>Bacteria</taxon>
        <taxon>Pseudomonadati</taxon>
        <taxon>Pseudomonadota</taxon>
        <taxon>Alphaproteobacteria</taxon>
        <taxon>Rhodobacterales</taxon>
        <taxon>Paracoccaceae</taxon>
        <taxon>Gemmobacter</taxon>
    </lineage>
</organism>
<dbReference type="RefSeq" id="WP_076534062.1">
    <property type="nucleotide sequence ID" value="NZ_BMEH01000012.1"/>
</dbReference>
<accession>A0A1N7QIT2</accession>
<dbReference type="Proteomes" id="UP000186141">
    <property type="component" value="Unassembled WGS sequence"/>
</dbReference>
<feature type="transmembrane region" description="Helical" evidence="1">
    <location>
        <begin position="13"/>
        <end position="31"/>
    </location>
</feature>